<gene>
    <name evidence="1" type="ORF">BP5796_08030</name>
</gene>
<keyword evidence="2" id="KW-1185">Reference proteome</keyword>
<comment type="caution">
    <text evidence="1">The sequence shown here is derived from an EMBL/GenBank/DDBJ whole genome shotgun (WGS) entry which is preliminary data.</text>
</comment>
<dbReference type="Gene3D" id="3.90.1140.10">
    <property type="entry name" value="Cyclic phosphodiesterase"/>
    <property type="match status" value="1"/>
</dbReference>
<organism evidence="1 2">
    <name type="scientific">Coleophoma crateriformis</name>
    <dbReference type="NCBI Taxonomy" id="565419"/>
    <lineage>
        <taxon>Eukaryota</taxon>
        <taxon>Fungi</taxon>
        <taxon>Dikarya</taxon>
        <taxon>Ascomycota</taxon>
        <taxon>Pezizomycotina</taxon>
        <taxon>Leotiomycetes</taxon>
        <taxon>Helotiales</taxon>
        <taxon>Dermateaceae</taxon>
        <taxon>Coleophoma</taxon>
    </lineage>
</organism>
<proteinExistence type="predicted"/>
<dbReference type="EMBL" id="PDLN01000011">
    <property type="protein sequence ID" value="RDW71996.1"/>
    <property type="molecule type" value="Genomic_DNA"/>
</dbReference>
<dbReference type="OrthoDB" id="5364416at2759"/>
<dbReference type="AlphaFoldDB" id="A0A3D8RDH5"/>
<name>A0A3D8RDH5_9HELO</name>
<evidence type="ECO:0000313" key="1">
    <source>
        <dbReference type="EMBL" id="RDW71996.1"/>
    </source>
</evidence>
<sequence length="179" mass="20349">MQPLIITLRLDAATEAILTALRTRYFPRQLNHLSSHITFFHALPGTSQHLISHQLQHVTSTMTAFTVQVSSPFAMGRKGVALNVVSSDLSSLHKQLLDAWKTEKIELTSQDDNAKKRAHVTVQNKVGEEVARKTLGEMKAQWEPKMATAEGLRLWRYEQGGEWTLLEDFLFQDRNLARQ</sequence>
<dbReference type="Pfam" id="PF13563">
    <property type="entry name" value="2_5_RNA_ligase2"/>
    <property type="match status" value="1"/>
</dbReference>
<evidence type="ECO:0000313" key="2">
    <source>
        <dbReference type="Proteomes" id="UP000256328"/>
    </source>
</evidence>
<dbReference type="Proteomes" id="UP000256328">
    <property type="component" value="Unassembled WGS sequence"/>
</dbReference>
<reference evidence="1 2" key="1">
    <citation type="journal article" date="2018" name="IMA Fungus">
        <title>IMA Genome-F 9: Draft genome sequence of Annulohypoxylon stygium, Aspergillus mulundensis, Berkeleyomyces basicola (syn. Thielaviopsis basicola), Ceratocystis smalleyi, two Cercospora beticola strains, Coleophoma cylindrospora, Fusarium fracticaudum, Phialophora cf. hyalina, and Morchella septimelata.</title>
        <authorList>
            <person name="Wingfield B.D."/>
            <person name="Bills G.F."/>
            <person name="Dong Y."/>
            <person name="Huang W."/>
            <person name="Nel W.J."/>
            <person name="Swalarsk-Parry B.S."/>
            <person name="Vaghefi N."/>
            <person name="Wilken P.M."/>
            <person name="An Z."/>
            <person name="de Beer Z.W."/>
            <person name="De Vos L."/>
            <person name="Chen L."/>
            <person name="Duong T.A."/>
            <person name="Gao Y."/>
            <person name="Hammerbacher A."/>
            <person name="Kikkert J.R."/>
            <person name="Li Y."/>
            <person name="Li H."/>
            <person name="Li K."/>
            <person name="Li Q."/>
            <person name="Liu X."/>
            <person name="Ma X."/>
            <person name="Naidoo K."/>
            <person name="Pethybridge S.J."/>
            <person name="Sun J."/>
            <person name="Steenkamp E.T."/>
            <person name="van der Nest M.A."/>
            <person name="van Wyk S."/>
            <person name="Wingfield M.J."/>
            <person name="Xiong C."/>
            <person name="Yue Q."/>
            <person name="Zhang X."/>
        </authorList>
    </citation>
    <scope>NUCLEOTIDE SEQUENCE [LARGE SCALE GENOMIC DNA]</scope>
    <source>
        <strain evidence="1 2">BP5796</strain>
    </source>
</reference>
<protein>
    <submittedName>
        <fullName evidence="1">Uncharacterized protein</fullName>
    </submittedName>
</protein>
<accession>A0A3D8RDH5</accession>